<gene>
    <name evidence="2" type="ORF">MPEBLZ_04285</name>
</gene>
<dbReference type="EMBL" id="LKCM01000417">
    <property type="protein sequence ID" value="KPQ41172.1"/>
    <property type="molecule type" value="Genomic_DNA"/>
</dbReference>
<keyword evidence="1" id="KW-1133">Transmembrane helix</keyword>
<evidence type="ECO:0000256" key="1">
    <source>
        <dbReference type="SAM" id="Phobius"/>
    </source>
</evidence>
<dbReference type="AlphaFoldDB" id="A0A0P8A430"/>
<organism evidence="2 3">
    <name type="scientific">Candidatus Methanoperedens nitratireducens</name>
    <dbReference type="NCBI Taxonomy" id="1392998"/>
    <lineage>
        <taxon>Archaea</taxon>
        <taxon>Methanobacteriati</taxon>
        <taxon>Methanobacteriota</taxon>
        <taxon>Stenosarchaea group</taxon>
        <taxon>Methanomicrobia</taxon>
        <taxon>Methanosarcinales</taxon>
        <taxon>ANME-2 cluster</taxon>
        <taxon>Candidatus Methanoperedentaceae</taxon>
        <taxon>Candidatus Methanoperedens</taxon>
    </lineage>
</organism>
<evidence type="ECO:0000313" key="2">
    <source>
        <dbReference type="EMBL" id="KPQ41172.1"/>
    </source>
</evidence>
<reference evidence="2 3" key="1">
    <citation type="submission" date="2015-09" db="EMBL/GenBank/DDBJ databases">
        <title>A metagenomics-based metabolic model of nitrate-dependent anaerobic oxidation of methane by Methanoperedens-like archaea.</title>
        <authorList>
            <person name="Arshad A."/>
            <person name="Speth D.R."/>
            <person name="De Graaf R.M."/>
            <person name="Op Den Camp H.J."/>
            <person name="Jetten M.S."/>
            <person name="Welte C.U."/>
        </authorList>
    </citation>
    <scope>NUCLEOTIDE SEQUENCE [LARGE SCALE GENOMIC DNA]</scope>
</reference>
<protein>
    <submittedName>
        <fullName evidence="2">Uncharacterized protein</fullName>
    </submittedName>
</protein>
<feature type="transmembrane region" description="Helical" evidence="1">
    <location>
        <begin position="88"/>
        <end position="112"/>
    </location>
</feature>
<keyword evidence="1" id="KW-0812">Transmembrane</keyword>
<keyword evidence="1" id="KW-0472">Membrane</keyword>
<comment type="caution">
    <text evidence="2">The sequence shown here is derived from an EMBL/GenBank/DDBJ whole genome shotgun (WGS) entry which is preliminary data.</text>
</comment>
<dbReference type="Proteomes" id="UP000050360">
    <property type="component" value="Unassembled WGS sequence"/>
</dbReference>
<evidence type="ECO:0000313" key="3">
    <source>
        <dbReference type="Proteomes" id="UP000050360"/>
    </source>
</evidence>
<sequence length="120" mass="12921">DKIPDGFPLEVGSATWSGFVDAGKSANFKYSLKGNAVSLPEAFATYRDIRGTIRQVQSNAIQNNEIPGSTKAGNADTTHINAGRYEMIAFMILSFLVISGIIGSIAFTAYLITKIKTRSN</sequence>
<name>A0A0P8A430_9EURY</name>
<proteinExistence type="predicted"/>
<accession>A0A0P8A430</accession>
<feature type="non-terminal residue" evidence="2">
    <location>
        <position position="1"/>
    </location>
</feature>